<reference evidence="11" key="1">
    <citation type="journal article" date="2023" name="Insect Mol. Biol.">
        <title>Genome sequencing provides insights into the evolution of gene families encoding plant cell wall-degrading enzymes in longhorned beetles.</title>
        <authorList>
            <person name="Shin N.R."/>
            <person name="Okamura Y."/>
            <person name="Kirsch R."/>
            <person name="Pauchet Y."/>
        </authorList>
    </citation>
    <scope>NUCLEOTIDE SEQUENCE</scope>
    <source>
        <strain evidence="11">MMC_N1</strain>
    </source>
</reference>
<keyword evidence="5 9" id="KW-0067">ATP-binding</keyword>
<comment type="caution">
    <text evidence="11">The sequence shown here is derived from an EMBL/GenBank/DDBJ whole genome shotgun (WGS) entry which is preliminary data.</text>
</comment>
<evidence type="ECO:0000256" key="2">
    <source>
        <dbReference type="ARBA" id="ARBA00013169"/>
    </source>
</evidence>
<evidence type="ECO:0000313" key="11">
    <source>
        <dbReference type="EMBL" id="KAJ8975899.1"/>
    </source>
</evidence>
<protein>
    <recommendedName>
        <fullName evidence="2">valine--tRNA ligase</fullName>
        <ecNumber evidence="2">6.1.1.9</ecNumber>
    </recommendedName>
    <alternativeName>
        <fullName evidence="8">Valyl-tRNA synthetase</fullName>
    </alternativeName>
</protein>
<dbReference type="Proteomes" id="UP001162164">
    <property type="component" value="Unassembled WGS sequence"/>
</dbReference>
<dbReference type="PRINTS" id="PR00986">
    <property type="entry name" value="TRNASYNTHVAL"/>
</dbReference>
<evidence type="ECO:0000256" key="5">
    <source>
        <dbReference type="ARBA" id="ARBA00022840"/>
    </source>
</evidence>
<dbReference type="PROSITE" id="PS00178">
    <property type="entry name" value="AA_TRNA_LIGASE_I"/>
    <property type="match status" value="1"/>
</dbReference>
<dbReference type="EC" id="6.1.1.9" evidence="2"/>
<keyword evidence="7 9" id="KW-0030">Aminoacyl-tRNA synthetase</keyword>
<evidence type="ECO:0000259" key="10">
    <source>
        <dbReference type="Pfam" id="PF00133"/>
    </source>
</evidence>
<keyword evidence="6 9" id="KW-0648">Protein biosynthesis</keyword>
<dbReference type="PANTHER" id="PTHR11946">
    <property type="entry name" value="VALYL-TRNA SYNTHETASES"/>
    <property type="match status" value="1"/>
</dbReference>
<evidence type="ECO:0000256" key="4">
    <source>
        <dbReference type="ARBA" id="ARBA00022741"/>
    </source>
</evidence>
<accession>A0ABQ9JDB8</accession>
<keyword evidence="4 9" id="KW-0547">Nucleotide-binding</keyword>
<dbReference type="PANTHER" id="PTHR11946:SF109">
    <property type="entry name" value="VALINE--TRNA LIGASE"/>
    <property type="match status" value="1"/>
</dbReference>
<dbReference type="SUPFAM" id="SSF52374">
    <property type="entry name" value="Nucleotidylyl transferase"/>
    <property type="match status" value="1"/>
</dbReference>
<dbReference type="InterPro" id="IPR002300">
    <property type="entry name" value="aa-tRNA-synth_Ia"/>
</dbReference>
<comment type="similarity">
    <text evidence="1 9">Belongs to the class-I aminoacyl-tRNA synthetase family.</text>
</comment>
<name>A0ABQ9JDB8_9CUCU</name>
<organism evidence="11 12">
    <name type="scientific">Molorchus minor</name>
    <dbReference type="NCBI Taxonomy" id="1323400"/>
    <lineage>
        <taxon>Eukaryota</taxon>
        <taxon>Metazoa</taxon>
        <taxon>Ecdysozoa</taxon>
        <taxon>Arthropoda</taxon>
        <taxon>Hexapoda</taxon>
        <taxon>Insecta</taxon>
        <taxon>Pterygota</taxon>
        <taxon>Neoptera</taxon>
        <taxon>Endopterygota</taxon>
        <taxon>Coleoptera</taxon>
        <taxon>Polyphaga</taxon>
        <taxon>Cucujiformia</taxon>
        <taxon>Chrysomeloidea</taxon>
        <taxon>Cerambycidae</taxon>
        <taxon>Lamiinae</taxon>
        <taxon>Monochamini</taxon>
        <taxon>Molorchus</taxon>
    </lineage>
</organism>
<dbReference type="Gene3D" id="3.40.50.620">
    <property type="entry name" value="HUPs"/>
    <property type="match status" value="1"/>
</dbReference>
<dbReference type="SUPFAM" id="SSF50677">
    <property type="entry name" value="ValRS/IleRS/LeuRS editing domain"/>
    <property type="match status" value="1"/>
</dbReference>
<evidence type="ECO:0000256" key="3">
    <source>
        <dbReference type="ARBA" id="ARBA00022598"/>
    </source>
</evidence>
<evidence type="ECO:0000256" key="7">
    <source>
        <dbReference type="ARBA" id="ARBA00023146"/>
    </source>
</evidence>
<dbReference type="InterPro" id="IPR002303">
    <property type="entry name" value="Valyl-tRNA_ligase"/>
</dbReference>
<feature type="domain" description="Aminoacyl-tRNA synthetase class Ia" evidence="10">
    <location>
        <begin position="36"/>
        <end position="227"/>
    </location>
</feature>
<dbReference type="Pfam" id="PF00133">
    <property type="entry name" value="tRNA-synt_1"/>
    <property type="match status" value="1"/>
</dbReference>
<dbReference type="InterPro" id="IPR014729">
    <property type="entry name" value="Rossmann-like_a/b/a_fold"/>
</dbReference>
<evidence type="ECO:0000313" key="12">
    <source>
        <dbReference type="Proteomes" id="UP001162164"/>
    </source>
</evidence>
<gene>
    <name evidence="11" type="ORF">NQ317_011370</name>
</gene>
<keyword evidence="12" id="KW-1185">Reference proteome</keyword>
<dbReference type="Gene3D" id="3.90.740.10">
    <property type="entry name" value="Valyl/Leucyl/Isoleucyl-tRNA synthetase, editing domain"/>
    <property type="match status" value="1"/>
</dbReference>
<dbReference type="InterPro" id="IPR009008">
    <property type="entry name" value="Val/Leu/Ile-tRNA-synth_edit"/>
</dbReference>
<sequence length="571" mass="65232">MPFQPDNRGADESLYLDPGYVPHKVESLGPTPDYFRSAKKSGNTFSLILPPPNITGTLHLGHALTATVEDVLIRWHKMRGTDTMWVPGIDHAGIATQVVVEKWLWKEHHQTRHEIGREQFQQKIWEWKTEKATIIGRQLQRLGVSLDWDRQVFTMDETCTKAVLEAFINLFESGLIYRADHLVNWSCALRSAISDIEVEHISVDGPTKISVPGYEKPVEFGNLLKFAYKFTESDGELVVATTRPETILGDVAVAVHPKDDRYSKFIGRYLWHPFRMEKIPVISDSFVDPGFGTDHVNATANQKLDKSIVDLMDISNEITSSKSLKCSVCNNYLNIAPILTSEDGNINKCGRCTLKGPYLTNRNSLYESIGEKLSFPCVYGNCDTRLAWHQVENHEKSEKNIQINIANDTSHFETEHPGTVHRGIINLTLVNVMHLQSLMKLLIVDNVSYFVIIHTLGTGDRIYIGVFNFDNDIHDYEIKLSSDKQHKKCITYKERVQLYDENRQCLYCLQNLCTMETHVYSKNYPEKQREKFRFYTKIDVLCMKNVLLSDTVSFEISVVPVEIQRNGLNGV</sequence>
<proteinExistence type="inferred from homology"/>
<keyword evidence="3 9" id="KW-0436">Ligase</keyword>
<evidence type="ECO:0000256" key="9">
    <source>
        <dbReference type="RuleBase" id="RU363035"/>
    </source>
</evidence>
<evidence type="ECO:0000256" key="1">
    <source>
        <dbReference type="ARBA" id="ARBA00005594"/>
    </source>
</evidence>
<dbReference type="EMBL" id="JAPWTJ010000750">
    <property type="protein sequence ID" value="KAJ8975899.1"/>
    <property type="molecule type" value="Genomic_DNA"/>
</dbReference>
<dbReference type="InterPro" id="IPR001412">
    <property type="entry name" value="aa-tRNA-synth_I_CS"/>
</dbReference>
<evidence type="ECO:0000256" key="6">
    <source>
        <dbReference type="ARBA" id="ARBA00022917"/>
    </source>
</evidence>
<evidence type="ECO:0000256" key="8">
    <source>
        <dbReference type="ARBA" id="ARBA00029936"/>
    </source>
</evidence>